<protein>
    <submittedName>
        <fullName evidence="2">Iron-regulated protein</fullName>
    </submittedName>
</protein>
<dbReference type="CDD" id="cd14727">
    <property type="entry name" value="ChanN-like"/>
    <property type="match status" value="1"/>
</dbReference>
<accession>A0A2T1GJM9</accession>
<dbReference type="Pfam" id="PF04187">
    <property type="entry name" value="Cofac_haem_bdg"/>
    <property type="match status" value="1"/>
</dbReference>
<reference evidence="2 3" key="1">
    <citation type="submission" date="2018-03" db="EMBL/GenBank/DDBJ databases">
        <title>The ancient ancestry and fast evolution of plastids.</title>
        <authorList>
            <person name="Moore K.R."/>
            <person name="Magnabosco C."/>
            <person name="Momper L."/>
            <person name="Gold D.A."/>
            <person name="Bosak T."/>
            <person name="Fournier G.P."/>
        </authorList>
    </citation>
    <scope>NUCLEOTIDE SEQUENCE [LARGE SCALE GENOMIC DNA]</scope>
    <source>
        <strain evidence="2 3">CCALA 037</strain>
    </source>
</reference>
<dbReference type="InterPro" id="IPR007314">
    <property type="entry name" value="Cofac_haem-bd_dom"/>
</dbReference>
<dbReference type="Proteomes" id="UP000238937">
    <property type="component" value="Unassembled WGS sequence"/>
</dbReference>
<evidence type="ECO:0000313" key="2">
    <source>
        <dbReference type="EMBL" id="PSB58014.1"/>
    </source>
</evidence>
<comment type="caution">
    <text evidence="2">The sequence shown here is derived from an EMBL/GenBank/DDBJ whole genome shotgun (WGS) entry which is preliminary data.</text>
</comment>
<keyword evidence="3" id="KW-1185">Reference proteome</keyword>
<dbReference type="PIRSF" id="PIRSF020419">
    <property type="entry name" value="Fe_uptake_reg_CjrA_prd"/>
    <property type="match status" value="1"/>
</dbReference>
<dbReference type="Gene3D" id="3.40.50.11550">
    <property type="match status" value="1"/>
</dbReference>
<name>A0A2T1GJM9_9CYAN</name>
<gene>
    <name evidence="2" type="ORF">C7B77_06245</name>
</gene>
<dbReference type="SUPFAM" id="SSF159501">
    <property type="entry name" value="EreA/ChaN-like"/>
    <property type="match status" value="1"/>
</dbReference>
<dbReference type="OrthoDB" id="9795827at2"/>
<feature type="domain" description="Haem-binding uptake Tiki superfamily ChaN" evidence="1">
    <location>
        <begin position="48"/>
        <end position="258"/>
    </location>
</feature>
<dbReference type="RefSeq" id="WP_106301612.1">
    <property type="nucleotide sequence ID" value="NZ_PVWO01000051.1"/>
</dbReference>
<organism evidence="2 3">
    <name type="scientific">Chamaesiphon polymorphus CCALA 037</name>
    <dbReference type="NCBI Taxonomy" id="2107692"/>
    <lineage>
        <taxon>Bacteria</taxon>
        <taxon>Bacillati</taxon>
        <taxon>Cyanobacteriota</taxon>
        <taxon>Cyanophyceae</taxon>
        <taxon>Gomontiellales</taxon>
        <taxon>Chamaesiphonaceae</taxon>
        <taxon>Chamaesiphon</taxon>
    </lineage>
</organism>
<sequence length="296" mass="33601">MNIRRIAALVWGLIVIVASNTIVMMPTASANSSAQSEVRFTSQQQQIVAQLKTANVIYLGETHDRPIDRQHQLSIIQALFQHNPQVAIGMEMFQRPAQPLLDRYLAGKITAAELRVQSEFDKRWGYKWEDYAPILEFAKANRLPVIALNTPTEITRKAAREGLESLTAAERQWIPPLTEIDRSNAKYQQMILGSYRQHAGIVSISSKSFDRFYNAQLLWDETMAERVANFVKQNPRYQKVVIAGSSHIIYGYGIPDRVLRRVGGSKFTQKTVLLSLDRDLLTSPKPADFIWETANN</sequence>
<proteinExistence type="predicted"/>
<dbReference type="InterPro" id="IPR016773">
    <property type="entry name" value="Fe3_uptake_reg_CjrA_prd"/>
</dbReference>
<dbReference type="AlphaFoldDB" id="A0A2T1GJM9"/>
<evidence type="ECO:0000313" key="3">
    <source>
        <dbReference type="Proteomes" id="UP000238937"/>
    </source>
</evidence>
<dbReference type="EMBL" id="PVWO01000051">
    <property type="protein sequence ID" value="PSB58014.1"/>
    <property type="molecule type" value="Genomic_DNA"/>
</dbReference>
<evidence type="ECO:0000259" key="1">
    <source>
        <dbReference type="Pfam" id="PF04187"/>
    </source>
</evidence>